<evidence type="ECO:0000313" key="3">
    <source>
        <dbReference type="Proteomes" id="UP001348149"/>
    </source>
</evidence>
<keyword evidence="1" id="KW-0812">Transmembrane</keyword>
<keyword evidence="1" id="KW-1133">Transmembrane helix</keyword>
<reference evidence="2 3" key="1">
    <citation type="submission" date="2024-01" db="EMBL/GenBank/DDBJ databases">
        <title>Mesobacterium rodlantinim sp. nov., isolated from shallow sea hydrothermal systems off Kueishantao Island.</title>
        <authorList>
            <person name="Su Z."/>
            <person name="Tang K."/>
        </authorList>
    </citation>
    <scope>NUCLEOTIDE SEQUENCE [LARGE SCALE GENOMIC DNA]</scope>
    <source>
        <strain evidence="2 3">TK19101</strain>
    </source>
</reference>
<feature type="transmembrane region" description="Helical" evidence="1">
    <location>
        <begin position="22"/>
        <end position="42"/>
    </location>
</feature>
<keyword evidence="1" id="KW-0472">Membrane</keyword>
<comment type="caution">
    <text evidence="2">The sequence shown here is derived from an EMBL/GenBank/DDBJ whole genome shotgun (WGS) entry which is preliminary data.</text>
</comment>
<organism evidence="2 3">
    <name type="scientific">Mesobacterium hydrothermale</name>
    <dbReference type="NCBI Taxonomy" id="3111907"/>
    <lineage>
        <taxon>Bacteria</taxon>
        <taxon>Pseudomonadati</taxon>
        <taxon>Pseudomonadota</taxon>
        <taxon>Alphaproteobacteria</taxon>
        <taxon>Rhodobacterales</taxon>
        <taxon>Roseobacteraceae</taxon>
        <taxon>Mesobacterium</taxon>
    </lineage>
</organism>
<gene>
    <name evidence="2" type="ORF">VK792_19400</name>
</gene>
<sequence length="103" mass="11708">MPKLTRGQKLVQIYFSVVSNPLWPLLKLGVILAIPIVAMLIYGQPGLRIQYWYRGSYADPFYTKCKYLTLFDGWQMHFPAISGGAGCPIIEFFPFQLTQIFGG</sequence>
<keyword evidence="3" id="KW-1185">Reference proteome</keyword>
<dbReference type="RefSeq" id="WP_326299562.1">
    <property type="nucleotide sequence ID" value="NZ_JAYLLH010000066.1"/>
</dbReference>
<proteinExistence type="predicted"/>
<name>A0ABU6HM30_9RHOB</name>
<dbReference type="EMBL" id="JAYLLH010000066">
    <property type="protein sequence ID" value="MEC3863452.1"/>
    <property type="molecule type" value="Genomic_DNA"/>
</dbReference>
<protein>
    <submittedName>
        <fullName evidence="2">Uncharacterized protein</fullName>
    </submittedName>
</protein>
<accession>A0ABU6HM30</accession>
<evidence type="ECO:0000256" key="1">
    <source>
        <dbReference type="SAM" id="Phobius"/>
    </source>
</evidence>
<dbReference type="Proteomes" id="UP001348149">
    <property type="component" value="Unassembled WGS sequence"/>
</dbReference>
<evidence type="ECO:0000313" key="2">
    <source>
        <dbReference type="EMBL" id="MEC3863452.1"/>
    </source>
</evidence>